<dbReference type="EMBL" id="CAJNYV010005576">
    <property type="protein sequence ID" value="CAF3753997.1"/>
    <property type="molecule type" value="Genomic_DNA"/>
</dbReference>
<evidence type="ECO:0000256" key="2">
    <source>
        <dbReference type="ARBA" id="ARBA00009172"/>
    </source>
</evidence>
<accession>A0A818YI40</accession>
<proteinExistence type="inferred from homology"/>
<reference evidence="6" key="1">
    <citation type="submission" date="2021-02" db="EMBL/GenBank/DDBJ databases">
        <authorList>
            <person name="Nowell W R."/>
        </authorList>
    </citation>
    <scope>NUCLEOTIDE SEQUENCE</scope>
</reference>
<evidence type="ECO:0000313" key="6">
    <source>
        <dbReference type="EMBL" id="CAF3753997.1"/>
    </source>
</evidence>
<organism evidence="6 8">
    <name type="scientific">Rotaria socialis</name>
    <dbReference type="NCBI Taxonomy" id="392032"/>
    <lineage>
        <taxon>Eukaryota</taxon>
        <taxon>Metazoa</taxon>
        <taxon>Spiralia</taxon>
        <taxon>Gnathifera</taxon>
        <taxon>Rotifera</taxon>
        <taxon>Eurotatoria</taxon>
        <taxon>Bdelloidea</taxon>
        <taxon>Philodinida</taxon>
        <taxon>Philodinidae</taxon>
        <taxon>Rotaria</taxon>
    </lineage>
</organism>
<evidence type="ECO:0000256" key="1">
    <source>
        <dbReference type="ARBA" id="ARBA00004141"/>
    </source>
</evidence>
<dbReference type="Proteomes" id="UP000663865">
    <property type="component" value="Unassembled WGS sequence"/>
</dbReference>
<comment type="caution">
    <text evidence="6">The sequence shown here is derived from an EMBL/GenBank/DDBJ whole genome shotgun (WGS) entry which is preliminary data.</text>
</comment>
<dbReference type="EMBL" id="CAJOBS010000588">
    <property type="protein sequence ID" value="CAF4607453.1"/>
    <property type="molecule type" value="Genomic_DNA"/>
</dbReference>
<dbReference type="GO" id="GO:0016020">
    <property type="term" value="C:membrane"/>
    <property type="evidence" value="ECO:0007669"/>
    <property type="project" value="UniProtKB-SubCell"/>
</dbReference>
<gene>
    <name evidence="6" type="ORF">KIK155_LOCUS29872</name>
    <name evidence="7" type="ORF">TOA249_LOCUS11038</name>
</gene>
<evidence type="ECO:0000256" key="4">
    <source>
        <dbReference type="ARBA" id="ARBA00022989"/>
    </source>
</evidence>
<keyword evidence="5" id="KW-0472">Membrane</keyword>
<dbReference type="Pfam" id="PF05978">
    <property type="entry name" value="UNC-93"/>
    <property type="match status" value="1"/>
</dbReference>
<comment type="subcellular location">
    <subcellularLocation>
        <location evidence="1">Membrane</location>
        <topology evidence="1">Multi-pass membrane protein</topology>
    </subcellularLocation>
</comment>
<evidence type="ECO:0000256" key="3">
    <source>
        <dbReference type="ARBA" id="ARBA00022692"/>
    </source>
</evidence>
<name>A0A818YI40_9BILA</name>
<sequence length="247" mass="27707">MPFNENFEIQTSVEIQIPNIHAELSSIKHAKMTNACQTYKILFILSVAFLLQFTAYDSIENLQSSLNIRIHSLSIIHGCFILSSACLPHPLIGVFGLKWALALDQVPYLLYLSANYYPKPYLIYQAAALVGMASAPLWTSGLSYVIDSASIYAKTIGVGKDVILNRSIGIFYMFYQSGQVWGNLISYLVLSPSEQINVNSRIFNNSWTYEECGADFNEQEYQSSTTGHMINTTDLCHSANSHFCQLR</sequence>
<dbReference type="InterPro" id="IPR051951">
    <property type="entry name" value="UNC-93_regulatory"/>
</dbReference>
<dbReference type="PANTHER" id="PTHR19444:SF13">
    <property type="entry name" value="PROTEIN UNC-93 HOMOLOG A"/>
    <property type="match status" value="1"/>
</dbReference>
<protein>
    <submittedName>
        <fullName evidence="6">Uncharacterized protein</fullName>
    </submittedName>
</protein>
<dbReference type="InterPro" id="IPR010291">
    <property type="entry name" value="Ion_channel_UNC-93"/>
</dbReference>
<evidence type="ECO:0000313" key="8">
    <source>
        <dbReference type="Proteomes" id="UP000663865"/>
    </source>
</evidence>
<dbReference type="Proteomes" id="UP000663838">
    <property type="component" value="Unassembled WGS sequence"/>
</dbReference>
<evidence type="ECO:0000313" key="7">
    <source>
        <dbReference type="EMBL" id="CAF4607453.1"/>
    </source>
</evidence>
<keyword evidence="3" id="KW-0812">Transmembrane</keyword>
<comment type="similarity">
    <text evidence="2">Belongs to the unc-93 family.</text>
</comment>
<keyword evidence="4" id="KW-1133">Transmembrane helix</keyword>
<evidence type="ECO:0000256" key="5">
    <source>
        <dbReference type="ARBA" id="ARBA00023136"/>
    </source>
</evidence>
<dbReference type="PANTHER" id="PTHR19444">
    <property type="entry name" value="UNC-93 RELATED"/>
    <property type="match status" value="1"/>
</dbReference>
<dbReference type="AlphaFoldDB" id="A0A818YI40"/>